<feature type="chain" id="PRO_5035999627" description="Secreted protein" evidence="1">
    <location>
        <begin position="18"/>
        <end position="71"/>
    </location>
</feature>
<name>A0A0Q3HLM2_BRADI</name>
<dbReference type="EnsemblPlants" id="KQJ89131">
    <property type="protein sequence ID" value="KQJ89131"/>
    <property type="gene ID" value="BRADI_4g23696v3"/>
</dbReference>
<gene>
    <name evidence="2" type="ORF">BRADI_4g23696v3</name>
</gene>
<protein>
    <recommendedName>
        <fullName evidence="5">Secreted protein</fullName>
    </recommendedName>
</protein>
<reference evidence="2 3" key="1">
    <citation type="journal article" date="2010" name="Nature">
        <title>Genome sequencing and analysis of the model grass Brachypodium distachyon.</title>
        <authorList>
            <consortium name="International Brachypodium Initiative"/>
        </authorList>
    </citation>
    <scope>NUCLEOTIDE SEQUENCE [LARGE SCALE GENOMIC DNA]</scope>
    <source>
        <strain evidence="2 3">Bd21</strain>
    </source>
</reference>
<dbReference type="Gramene" id="KQJ89131">
    <property type="protein sequence ID" value="KQJ89131"/>
    <property type="gene ID" value="BRADI_4g23696v3"/>
</dbReference>
<dbReference type="Proteomes" id="UP000008810">
    <property type="component" value="Chromosome 4"/>
</dbReference>
<dbReference type="AlphaFoldDB" id="A0A0Q3HLM2"/>
<evidence type="ECO:0000313" key="4">
    <source>
        <dbReference type="Proteomes" id="UP000008810"/>
    </source>
</evidence>
<keyword evidence="4" id="KW-1185">Reference proteome</keyword>
<proteinExistence type="predicted"/>
<evidence type="ECO:0000313" key="2">
    <source>
        <dbReference type="EMBL" id="KQJ89131.1"/>
    </source>
</evidence>
<accession>A0A0Q3HLM2</accession>
<evidence type="ECO:0008006" key="5">
    <source>
        <dbReference type="Google" id="ProtNLM"/>
    </source>
</evidence>
<evidence type="ECO:0000256" key="1">
    <source>
        <dbReference type="SAM" id="SignalP"/>
    </source>
</evidence>
<reference evidence="3" key="3">
    <citation type="submission" date="2018-08" db="UniProtKB">
        <authorList>
            <consortium name="EnsemblPlants"/>
        </authorList>
    </citation>
    <scope>IDENTIFICATION</scope>
    <source>
        <strain evidence="3">cv. Bd21</strain>
    </source>
</reference>
<keyword evidence="1" id="KW-0732">Signal</keyword>
<sequence length="71" mass="8079">MHLIILWKIWAAAACYANLFRDDIVTTSNTTVCIIQDLTLWFVRSKEPNHQIAAGLWRAYLTSLVRSSALS</sequence>
<feature type="signal peptide" evidence="1">
    <location>
        <begin position="1"/>
        <end position="17"/>
    </location>
</feature>
<dbReference type="InParanoid" id="A0A0Q3HLM2"/>
<reference evidence="2" key="2">
    <citation type="submission" date="2017-06" db="EMBL/GenBank/DDBJ databases">
        <title>WGS assembly of Brachypodium distachyon.</title>
        <authorList>
            <consortium name="The International Brachypodium Initiative"/>
            <person name="Lucas S."/>
            <person name="Harmon-Smith M."/>
            <person name="Lail K."/>
            <person name="Tice H."/>
            <person name="Grimwood J."/>
            <person name="Bruce D."/>
            <person name="Barry K."/>
            <person name="Shu S."/>
            <person name="Lindquist E."/>
            <person name="Wang M."/>
            <person name="Pitluck S."/>
            <person name="Vogel J.P."/>
            <person name="Garvin D.F."/>
            <person name="Mockler T.C."/>
            <person name="Schmutz J."/>
            <person name="Rokhsar D."/>
            <person name="Bevan M.W."/>
        </authorList>
    </citation>
    <scope>NUCLEOTIDE SEQUENCE</scope>
    <source>
        <strain evidence="2">Bd21</strain>
    </source>
</reference>
<dbReference type="EMBL" id="CM000883">
    <property type="protein sequence ID" value="KQJ89131.1"/>
    <property type="molecule type" value="Genomic_DNA"/>
</dbReference>
<organism evidence="2">
    <name type="scientific">Brachypodium distachyon</name>
    <name type="common">Purple false brome</name>
    <name type="synonym">Trachynia distachya</name>
    <dbReference type="NCBI Taxonomy" id="15368"/>
    <lineage>
        <taxon>Eukaryota</taxon>
        <taxon>Viridiplantae</taxon>
        <taxon>Streptophyta</taxon>
        <taxon>Embryophyta</taxon>
        <taxon>Tracheophyta</taxon>
        <taxon>Spermatophyta</taxon>
        <taxon>Magnoliopsida</taxon>
        <taxon>Liliopsida</taxon>
        <taxon>Poales</taxon>
        <taxon>Poaceae</taxon>
        <taxon>BOP clade</taxon>
        <taxon>Pooideae</taxon>
        <taxon>Stipodae</taxon>
        <taxon>Brachypodieae</taxon>
        <taxon>Brachypodium</taxon>
    </lineage>
</organism>
<evidence type="ECO:0000313" key="3">
    <source>
        <dbReference type="EnsemblPlants" id="KQJ89131"/>
    </source>
</evidence>